<keyword evidence="3" id="KW-1185">Reference proteome</keyword>
<dbReference type="PANTHER" id="PTHR33373">
    <property type="entry name" value="OS07G0479600 PROTEIN"/>
    <property type="match status" value="1"/>
</dbReference>
<sequence>MEQKATFGLRRSIARIDEYVVFPAAIIWRLVVLREDVRKLDATFPIRVWLGRALPRLHGCRGCLECCTKSTPTIAVDEPSRGLKIQGRTVKKPNVTEEFWSTSTLDLENSGVQSQRSMSSISTLAPASLDHHGIGSTSNSLEFVNHGLVLWNQTRQQWIGDARPAVQRQRAQDPRLRWNATYDNLLGSNKPFPRPIPLSEMIHFLADEWDQEGLYD</sequence>
<dbReference type="EMBL" id="JACMSC010000002">
    <property type="protein sequence ID" value="KAG6534046.1"/>
    <property type="molecule type" value="Genomic_DNA"/>
</dbReference>
<proteinExistence type="predicted"/>
<accession>A0A8J5IFI0</accession>
<dbReference type="AlphaFoldDB" id="A0A8J5IFI0"/>
<name>A0A8J5IFI0_ZINOF</name>
<dbReference type="Pfam" id="PF13259">
    <property type="entry name" value="clamp_Gag1-like"/>
    <property type="match status" value="1"/>
</dbReference>
<comment type="caution">
    <text evidence="2">The sequence shown here is derived from an EMBL/GenBank/DDBJ whole genome shotgun (WGS) entry which is preliminary data.</text>
</comment>
<reference evidence="2 3" key="1">
    <citation type="submission" date="2020-08" db="EMBL/GenBank/DDBJ databases">
        <title>Plant Genome Project.</title>
        <authorList>
            <person name="Zhang R.-G."/>
        </authorList>
    </citation>
    <scope>NUCLEOTIDE SEQUENCE [LARGE SCALE GENOMIC DNA]</scope>
    <source>
        <tissue evidence="2">Rhizome</tissue>
    </source>
</reference>
<evidence type="ECO:0000259" key="1">
    <source>
        <dbReference type="Pfam" id="PF13259"/>
    </source>
</evidence>
<dbReference type="PANTHER" id="PTHR33373:SF1">
    <property type="entry name" value="DUF4050 DOMAIN-CONTAINING PROTEIN"/>
    <property type="match status" value="1"/>
</dbReference>
<dbReference type="Proteomes" id="UP000734854">
    <property type="component" value="Unassembled WGS sequence"/>
</dbReference>
<gene>
    <name evidence="2" type="ORF">ZIOFF_007927</name>
</gene>
<evidence type="ECO:0000313" key="3">
    <source>
        <dbReference type="Proteomes" id="UP000734854"/>
    </source>
</evidence>
<dbReference type="InterPro" id="IPR025124">
    <property type="entry name" value="Gag1-like_clamp"/>
</dbReference>
<organism evidence="2 3">
    <name type="scientific">Zingiber officinale</name>
    <name type="common">Ginger</name>
    <name type="synonym">Amomum zingiber</name>
    <dbReference type="NCBI Taxonomy" id="94328"/>
    <lineage>
        <taxon>Eukaryota</taxon>
        <taxon>Viridiplantae</taxon>
        <taxon>Streptophyta</taxon>
        <taxon>Embryophyta</taxon>
        <taxon>Tracheophyta</taxon>
        <taxon>Spermatophyta</taxon>
        <taxon>Magnoliopsida</taxon>
        <taxon>Liliopsida</taxon>
        <taxon>Zingiberales</taxon>
        <taxon>Zingiberaceae</taxon>
        <taxon>Zingiber</taxon>
    </lineage>
</organism>
<protein>
    <recommendedName>
        <fullName evidence="1">Gag1-like clamp domain-containing protein</fullName>
    </recommendedName>
</protein>
<feature type="domain" description="Gag1-like clamp" evidence="1">
    <location>
        <begin position="108"/>
        <end position="216"/>
    </location>
</feature>
<evidence type="ECO:0000313" key="2">
    <source>
        <dbReference type="EMBL" id="KAG6534046.1"/>
    </source>
</evidence>